<proteinExistence type="inferred from homology"/>
<protein>
    <recommendedName>
        <fullName evidence="5">2-dehydro-3-deoxy-phosphogluconate aldolase</fullName>
        <ecNumber evidence="5">4.1.2.14</ecNumber>
    </recommendedName>
</protein>
<evidence type="ECO:0000256" key="4">
    <source>
        <dbReference type="ARBA" id="ARBA00011233"/>
    </source>
</evidence>
<dbReference type="EMBL" id="JAJEQC010000004">
    <property type="protein sequence ID" value="MCC2136433.1"/>
    <property type="molecule type" value="Genomic_DNA"/>
</dbReference>
<dbReference type="GO" id="GO:0008675">
    <property type="term" value="F:2-dehydro-3-deoxy-phosphogluconate aldolase activity"/>
    <property type="evidence" value="ECO:0007669"/>
    <property type="project" value="UniProtKB-EC"/>
</dbReference>
<dbReference type="PROSITE" id="PS00159">
    <property type="entry name" value="ALDOLASE_KDPG_KHG_1"/>
    <property type="match status" value="1"/>
</dbReference>
<evidence type="ECO:0000256" key="8">
    <source>
        <dbReference type="ARBA" id="ARBA00023277"/>
    </source>
</evidence>
<evidence type="ECO:0000256" key="2">
    <source>
        <dbReference type="ARBA" id="ARBA00004736"/>
    </source>
</evidence>
<dbReference type="RefSeq" id="WP_308448917.1">
    <property type="nucleotide sequence ID" value="NZ_JAJEQC010000004.1"/>
</dbReference>
<evidence type="ECO:0000256" key="6">
    <source>
        <dbReference type="ARBA" id="ARBA00023239"/>
    </source>
</evidence>
<keyword evidence="7" id="KW-0704">Schiff base</keyword>
<dbReference type="Pfam" id="PF01081">
    <property type="entry name" value="Aldolase"/>
    <property type="match status" value="1"/>
</dbReference>
<dbReference type="AlphaFoldDB" id="A0AAE3AKV8"/>
<reference evidence="9" key="1">
    <citation type="submission" date="2021-10" db="EMBL/GenBank/DDBJ databases">
        <title>Anaerobic single-cell dispensing facilitates the cultivation of human gut bacteria.</title>
        <authorList>
            <person name="Afrizal A."/>
        </authorList>
    </citation>
    <scope>NUCLEOTIDE SEQUENCE</scope>
    <source>
        <strain evidence="9">CLA-AA-H250</strain>
    </source>
</reference>
<evidence type="ECO:0000256" key="3">
    <source>
        <dbReference type="ARBA" id="ARBA00006906"/>
    </source>
</evidence>
<dbReference type="EC" id="4.1.2.14" evidence="5"/>
<evidence type="ECO:0000256" key="1">
    <source>
        <dbReference type="ARBA" id="ARBA00000654"/>
    </source>
</evidence>
<dbReference type="Gene3D" id="3.20.20.70">
    <property type="entry name" value="Aldolase class I"/>
    <property type="match status" value="1"/>
</dbReference>
<dbReference type="Proteomes" id="UP001199424">
    <property type="component" value="Unassembled WGS sequence"/>
</dbReference>
<comment type="catalytic activity">
    <reaction evidence="1">
        <text>2-dehydro-3-deoxy-6-phospho-D-gluconate = D-glyceraldehyde 3-phosphate + pyruvate</text>
        <dbReference type="Rhea" id="RHEA:17089"/>
        <dbReference type="ChEBI" id="CHEBI:15361"/>
        <dbReference type="ChEBI" id="CHEBI:57569"/>
        <dbReference type="ChEBI" id="CHEBI:59776"/>
        <dbReference type="EC" id="4.1.2.14"/>
    </reaction>
</comment>
<accession>A0AAE3AKV8</accession>
<keyword evidence="10" id="KW-1185">Reference proteome</keyword>
<evidence type="ECO:0000313" key="9">
    <source>
        <dbReference type="EMBL" id="MCC2136433.1"/>
    </source>
</evidence>
<evidence type="ECO:0000256" key="7">
    <source>
        <dbReference type="ARBA" id="ARBA00023270"/>
    </source>
</evidence>
<evidence type="ECO:0000313" key="10">
    <source>
        <dbReference type="Proteomes" id="UP001199424"/>
    </source>
</evidence>
<dbReference type="InterPro" id="IPR031338">
    <property type="entry name" value="KDPG/KHG_AS_2"/>
</dbReference>
<organism evidence="9 10">
    <name type="scientific">Hominenteromicrobium mulieris</name>
    <dbReference type="NCBI Taxonomy" id="2885357"/>
    <lineage>
        <taxon>Bacteria</taxon>
        <taxon>Bacillati</taxon>
        <taxon>Bacillota</taxon>
        <taxon>Clostridia</taxon>
        <taxon>Eubacteriales</taxon>
        <taxon>Oscillospiraceae</taxon>
        <taxon>Hominenteromicrobium</taxon>
    </lineage>
</organism>
<dbReference type="CDD" id="cd00452">
    <property type="entry name" value="KDPG_aldolase"/>
    <property type="match status" value="1"/>
</dbReference>
<sequence length="208" mass="21871">MNFRETLKSIGIIPVIQINDAEKAVPLALALKKGGLPAAEVTFRTDAAEEAIRRIKVEVPDVCVCAGTVLNVKTAERAVKAGASAIISPGTNPEVVRWCIAHRVPVIPGCATPTEVEACMRMGLDFVKLFPAEVVGGVKMLKALGGPYGNMKFMPTGGISAQNAAEYLALPNVLCCGGSWMVPGKLLDAGDFDAIEALAREAAQIVKK</sequence>
<gene>
    <name evidence="9" type="ORF">LKD31_05330</name>
</gene>
<dbReference type="SUPFAM" id="SSF51569">
    <property type="entry name" value="Aldolase"/>
    <property type="match status" value="1"/>
</dbReference>
<keyword evidence="6" id="KW-0456">Lyase</keyword>
<comment type="subunit">
    <text evidence="4">Homotrimer.</text>
</comment>
<dbReference type="InterPro" id="IPR000887">
    <property type="entry name" value="Aldlse_KDPG_KHG"/>
</dbReference>
<comment type="pathway">
    <text evidence="2">Carbohydrate acid metabolism; 2-dehydro-3-deoxy-D-gluconate degradation; D-glyceraldehyde 3-phosphate and pyruvate from 2-dehydro-3-deoxy-D-gluconate: step 2/2.</text>
</comment>
<dbReference type="PANTHER" id="PTHR30246:SF1">
    <property type="entry name" value="2-DEHYDRO-3-DEOXY-6-PHOSPHOGALACTONATE ALDOLASE-RELATED"/>
    <property type="match status" value="1"/>
</dbReference>
<dbReference type="InterPro" id="IPR013785">
    <property type="entry name" value="Aldolase_TIM"/>
</dbReference>
<dbReference type="NCBIfam" id="TIGR01182">
    <property type="entry name" value="eda"/>
    <property type="match status" value="1"/>
</dbReference>
<dbReference type="PROSITE" id="PS00160">
    <property type="entry name" value="ALDOLASE_KDPG_KHG_2"/>
    <property type="match status" value="1"/>
</dbReference>
<comment type="caution">
    <text evidence="9">The sequence shown here is derived from an EMBL/GenBank/DDBJ whole genome shotgun (WGS) entry which is preliminary data.</text>
</comment>
<dbReference type="NCBIfam" id="NF004325">
    <property type="entry name" value="PRK05718.1"/>
    <property type="match status" value="1"/>
</dbReference>
<comment type="similarity">
    <text evidence="3">Belongs to the KHG/KDPG aldolase family.</text>
</comment>
<dbReference type="InterPro" id="IPR031337">
    <property type="entry name" value="KDPG/KHG_AS_1"/>
</dbReference>
<evidence type="ECO:0000256" key="5">
    <source>
        <dbReference type="ARBA" id="ARBA00013063"/>
    </source>
</evidence>
<name>A0AAE3AKV8_9FIRM</name>
<keyword evidence="8" id="KW-0119">Carbohydrate metabolism</keyword>
<dbReference type="PANTHER" id="PTHR30246">
    <property type="entry name" value="2-KETO-3-DEOXY-6-PHOSPHOGLUCONATE ALDOLASE"/>
    <property type="match status" value="1"/>
</dbReference>